<evidence type="ECO:0000313" key="2">
    <source>
        <dbReference type="EMBL" id="GAA2186742.1"/>
    </source>
</evidence>
<dbReference type="Proteomes" id="UP001501084">
    <property type="component" value="Unassembled WGS sequence"/>
</dbReference>
<feature type="compositionally biased region" description="Basic and acidic residues" evidence="1">
    <location>
        <begin position="76"/>
        <end position="98"/>
    </location>
</feature>
<evidence type="ECO:0000313" key="3">
    <source>
        <dbReference type="Proteomes" id="UP001501084"/>
    </source>
</evidence>
<feature type="region of interest" description="Disordered" evidence="1">
    <location>
        <begin position="62"/>
        <end position="98"/>
    </location>
</feature>
<comment type="caution">
    <text evidence="2">The sequence shown here is derived from an EMBL/GenBank/DDBJ whole genome shotgun (WGS) entry which is preliminary data.</text>
</comment>
<sequence length="98" mass="10716">MTGNAAGRGPSGEINPFSLAGEPFDGIVLRYHFGSSRGMIPGSRKRLPRRFSEAFALPAWLRAPGPPRSPHVTVAAREHAEAHDQHADAAQRPERRRP</sequence>
<organism evidence="2 3">
    <name type="scientific">Leucobacter alluvii</name>
    <dbReference type="NCBI Taxonomy" id="340321"/>
    <lineage>
        <taxon>Bacteria</taxon>
        <taxon>Bacillati</taxon>
        <taxon>Actinomycetota</taxon>
        <taxon>Actinomycetes</taxon>
        <taxon>Micrococcales</taxon>
        <taxon>Microbacteriaceae</taxon>
        <taxon>Leucobacter</taxon>
    </lineage>
</organism>
<evidence type="ECO:0000256" key="1">
    <source>
        <dbReference type="SAM" id="MobiDB-lite"/>
    </source>
</evidence>
<protein>
    <submittedName>
        <fullName evidence="2">Uncharacterized protein</fullName>
    </submittedName>
</protein>
<gene>
    <name evidence="2" type="ORF">GCM10009786_08690</name>
</gene>
<reference evidence="3" key="1">
    <citation type="journal article" date="2019" name="Int. J. Syst. Evol. Microbiol.">
        <title>The Global Catalogue of Microorganisms (GCM) 10K type strain sequencing project: providing services to taxonomists for standard genome sequencing and annotation.</title>
        <authorList>
            <consortium name="The Broad Institute Genomics Platform"/>
            <consortium name="The Broad Institute Genome Sequencing Center for Infectious Disease"/>
            <person name="Wu L."/>
            <person name="Ma J."/>
        </authorList>
    </citation>
    <scope>NUCLEOTIDE SEQUENCE [LARGE SCALE GENOMIC DNA]</scope>
    <source>
        <strain evidence="3">JCM 14919</strain>
    </source>
</reference>
<name>A0ABP5MYM5_9MICO</name>
<accession>A0ABP5MYM5</accession>
<keyword evidence="3" id="KW-1185">Reference proteome</keyword>
<dbReference type="EMBL" id="BAAAOP010000004">
    <property type="protein sequence ID" value="GAA2186742.1"/>
    <property type="molecule type" value="Genomic_DNA"/>
</dbReference>
<proteinExistence type="predicted"/>